<evidence type="ECO:0000313" key="1">
    <source>
        <dbReference type="EMBL" id="KKN77839.1"/>
    </source>
</evidence>
<dbReference type="EMBL" id="LAZR01000272">
    <property type="protein sequence ID" value="KKN77839.1"/>
    <property type="molecule type" value="Genomic_DNA"/>
</dbReference>
<proteinExistence type="predicted"/>
<accession>A0A0F9TF08</accession>
<comment type="caution">
    <text evidence="1">The sequence shown here is derived from an EMBL/GenBank/DDBJ whole genome shotgun (WGS) entry which is preliminary data.</text>
</comment>
<gene>
    <name evidence="1" type="ORF">LCGC14_0355760</name>
</gene>
<reference evidence="1" key="1">
    <citation type="journal article" date="2015" name="Nature">
        <title>Complex archaea that bridge the gap between prokaryotes and eukaryotes.</title>
        <authorList>
            <person name="Spang A."/>
            <person name="Saw J.H."/>
            <person name="Jorgensen S.L."/>
            <person name="Zaremba-Niedzwiedzka K."/>
            <person name="Martijn J."/>
            <person name="Lind A.E."/>
            <person name="van Eijk R."/>
            <person name="Schleper C."/>
            <person name="Guy L."/>
            <person name="Ettema T.J."/>
        </authorList>
    </citation>
    <scope>NUCLEOTIDE SEQUENCE</scope>
</reference>
<sequence length="83" mass="9063">MKVELAVEKHGANVEFRASIVHGLDEVKTIGFMPGSSQRTDVVALPAVFQAHPVERHVRPKPLLAIPLEDAKRMAKQILGIGD</sequence>
<protein>
    <submittedName>
        <fullName evidence="1">Uncharacterized protein</fullName>
    </submittedName>
</protein>
<organism evidence="1">
    <name type="scientific">marine sediment metagenome</name>
    <dbReference type="NCBI Taxonomy" id="412755"/>
    <lineage>
        <taxon>unclassified sequences</taxon>
        <taxon>metagenomes</taxon>
        <taxon>ecological metagenomes</taxon>
    </lineage>
</organism>
<dbReference type="AlphaFoldDB" id="A0A0F9TF08"/>
<name>A0A0F9TF08_9ZZZZ</name>